<feature type="domain" description="C2H2-type" evidence="9">
    <location>
        <begin position="270"/>
        <end position="298"/>
    </location>
</feature>
<feature type="domain" description="C2H2-type" evidence="9">
    <location>
        <begin position="649"/>
        <end position="676"/>
    </location>
</feature>
<dbReference type="SUPFAM" id="SSF57667">
    <property type="entry name" value="beta-beta-alpha zinc fingers"/>
    <property type="match status" value="6"/>
</dbReference>
<evidence type="ECO:0000256" key="5">
    <source>
        <dbReference type="ARBA" id="ARBA00022833"/>
    </source>
</evidence>
<dbReference type="InterPro" id="IPR000637">
    <property type="entry name" value="HMGI/Y_DNA-bd_CS"/>
</dbReference>
<feature type="domain" description="C2H2-type" evidence="9">
    <location>
        <begin position="241"/>
        <end position="269"/>
    </location>
</feature>
<evidence type="ECO:0000256" key="2">
    <source>
        <dbReference type="ARBA" id="ARBA00022723"/>
    </source>
</evidence>
<evidence type="ECO:0000256" key="1">
    <source>
        <dbReference type="ARBA" id="ARBA00004123"/>
    </source>
</evidence>
<dbReference type="PROSITE" id="PS50157">
    <property type="entry name" value="ZINC_FINGER_C2H2_2"/>
    <property type="match status" value="10"/>
</dbReference>
<dbReference type="PANTHER" id="PTHR24379:SF121">
    <property type="entry name" value="C2H2-TYPE DOMAIN-CONTAINING PROTEIN"/>
    <property type="match status" value="1"/>
</dbReference>
<feature type="compositionally biased region" description="Basic and acidic residues" evidence="8">
    <location>
        <begin position="112"/>
        <end position="121"/>
    </location>
</feature>
<reference evidence="10 11" key="1">
    <citation type="submission" date="2024-08" db="EMBL/GenBank/DDBJ databases">
        <authorList>
            <person name="Cucini C."/>
            <person name="Frati F."/>
        </authorList>
    </citation>
    <scope>NUCLEOTIDE SEQUENCE [LARGE SCALE GENOMIC DNA]</scope>
</reference>
<dbReference type="InterPro" id="IPR036236">
    <property type="entry name" value="Znf_C2H2_sf"/>
</dbReference>
<dbReference type="SMART" id="SM00355">
    <property type="entry name" value="ZnF_C2H2"/>
    <property type="match status" value="14"/>
</dbReference>
<evidence type="ECO:0000313" key="10">
    <source>
        <dbReference type="EMBL" id="CAL8121526.1"/>
    </source>
</evidence>
<keyword evidence="3" id="KW-0677">Repeat</keyword>
<evidence type="ECO:0000256" key="3">
    <source>
        <dbReference type="ARBA" id="ARBA00022737"/>
    </source>
</evidence>
<comment type="subcellular location">
    <subcellularLocation>
        <location evidence="1">Nucleus</location>
    </subcellularLocation>
</comment>
<dbReference type="InterPro" id="IPR013087">
    <property type="entry name" value="Znf_C2H2_type"/>
</dbReference>
<dbReference type="PROSITE" id="PS00028">
    <property type="entry name" value="ZINC_FINGER_C2H2_1"/>
    <property type="match status" value="10"/>
</dbReference>
<proteinExistence type="predicted"/>
<feature type="compositionally biased region" description="Acidic residues" evidence="8">
    <location>
        <begin position="45"/>
        <end position="57"/>
    </location>
</feature>
<feature type="compositionally biased region" description="Polar residues" evidence="8">
    <location>
        <begin position="80"/>
        <end position="93"/>
    </location>
</feature>
<evidence type="ECO:0000256" key="7">
    <source>
        <dbReference type="PROSITE-ProRule" id="PRU00042"/>
    </source>
</evidence>
<evidence type="ECO:0000256" key="8">
    <source>
        <dbReference type="SAM" id="MobiDB-lite"/>
    </source>
</evidence>
<keyword evidence="11" id="KW-1185">Reference proteome</keyword>
<dbReference type="Pfam" id="PF00096">
    <property type="entry name" value="zf-C2H2"/>
    <property type="match status" value="4"/>
</dbReference>
<gene>
    <name evidence="10" type="ORF">ODALV1_LOCUS19428</name>
</gene>
<keyword evidence="2" id="KW-0479">Metal-binding</keyword>
<feature type="compositionally biased region" description="Low complexity" evidence="8">
    <location>
        <begin position="140"/>
        <end position="153"/>
    </location>
</feature>
<dbReference type="PROSITE" id="PS00354">
    <property type="entry name" value="HMGI_Y"/>
    <property type="match status" value="1"/>
</dbReference>
<feature type="region of interest" description="Disordered" evidence="8">
    <location>
        <begin position="727"/>
        <end position="757"/>
    </location>
</feature>
<feature type="domain" description="C2H2-type" evidence="9">
    <location>
        <begin position="442"/>
        <end position="470"/>
    </location>
</feature>
<feature type="region of interest" description="Disordered" evidence="8">
    <location>
        <begin position="28"/>
        <end position="213"/>
    </location>
</feature>
<feature type="domain" description="C2H2-type" evidence="9">
    <location>
        <begin position="518"/>
        <end position="547"/>
    </location>
</feature>
<feature type="compositionally biased region" description="Polar residues" evidence="8">
    <location>
        <begin position="748"/>
        <end position="757"/>
    </location>
</feature>
<keyword evidence="4 7" id="KW-0863">Zinc-finger</keyword>
<feature type="compositionally biased region" description="Acidic residues" evidence="8">
    <location>
        <begin position="122"/>
        <end position="139"/>
    </location>
</feature>
<feature type="compositionally biased region" description="Acidic residues" evidence="8">
    <location>
        <begin position="200"/>
        <end position="213"/>
    </location>
</feature>
<dbReference type="EMBL" id="CAXLJM020000065">
    <property type="protein sequence ID" value="CAL8121526.1"/>
    <property type="molecule type" value="Genomic_DNA"/>
</dbReference>
<feature type="domain" description="C2H2-type" evidence="9">
    <location>
        <begin position="215"/>
        <end position="238"/>
    </location>
</feature>
<evidence type="ECO:0000256" key="6">
    <source>
        <dbReference type="ARBA" id="ARBA00023242"/>
    </source>
</evidence>
<evidence type="ECO:0000259" key="9">
    <source>
        <dbReference type="PROSITE" id="PS50157"/>
    </source>
</evidence>
<sequence>MLVMEVNDHLVMACEDWISDGPVDSFSLSNDGFDENGSPLNFSHEEDDNDVTNEEGEVPQKLKEEPVEPPKMSPLKDFSKTQSVPDQNKNGSDSDLDELQEPDSRSRRKRSREAAAKKKDQDDLDDSTFEPDSSAEESSDQISSASASDSDWSLPPPEKKPKKLILTVAKRGRGRPRKYPLNPSKPKPKPKAKQVKVQTDDDDDDGEIEGDKEELECPQCDKKLTNNHRLQSHIRFVHNPITCNLCQKDFIGQHSLRDHAAKEHQGEGNFSCPTCCRPFPSYYSMSRHMRRIHHDRRYTCPQCGVTVKTSRSLRLHTNAVHNPTPITCQHCGKVSACLKYHREHIIQKHPETKVVSNANALEKKYPCPICTKASFNRKTHLDRHLLSCGIKKVRSRKNKAESSEFQSYLCNFCGKEFTGKKKTYYRAHLLTHANLDDKEPTFQCHKCPTAFHFRHQLTQHVRRVHNMPKKGRRDLPPKMHLKCMFPSCGMRFPKGNGRKEHIAQSHADIKEGGGAAGFLCEDCGRLFRPEYKQRYEIHVEAHFGAKPFQCPHCPSTFSYTRNFDEHMKDYHSEGGKEKESKIDCTQEGCDKKFKVQSKLKKHLREDHGIRRPIGVRAMRRLLKAECGGNVPPKKDKEGAGKGEKPKQMYLCHTCGKGFSGREYYKAHLLKHNEDDKPSIQCDQCPSTFHAMIQLKQHIRRNHKGLKKGRKILPKEVMLQCLFPPVEGEGGVQQKEEHVEENQGDKTESFQPNFSEIL</sequence>
<name>A0ABP1R9J1_9HEXA</name>
<dbReference type="Gene3D" id="3.30.160.60">
    <property type="entry name" value="Classic Zinc Finger"/>
    <property type="match status" value="7"/>
</dbReference>
<evidence type="ECO:0000256" key="4">
    <source>
        <dbReference type="ARBA" id="ARBA00022771"/>
    </source>
</evidence>
<organism evidence="10 11">
    <name type="scientific">Orchesella dallaii</name>
    <dbReference type="NCBI Taxonomy" id="48710"/>
    <lineage>
        <taxon>Eukaryota</taxon>
        <taxon>Metazoa</taxon>
        <taxon>Ecdysozoa</taxon>
        <taxon>Arthropoda</taxon>
        <taxon>Hexapoda</taxon>
        <taxon>Collembola</taxon>
        <taxon>Entomobryomorpha</taxon>
        <taxon>Entomobryoidea</taxon>
        <taxon>Orchesellidae</taxon>
        <taxon>Orchesellinae</taxon>
        <taxon>Orchesella</taxon>
    </lineage>
</organism>
<protein>
    <recommendedName>
        <fullName evidence="9">C2H2-type domain-containing protein</fullName>
    </recommendedName>
</protein>
<evidence type="ECO:0000313" key="11">
    <source>
        <dbReference type="Proteomes" id="UP001642540"/>
    </source>
</evidence>
<keyword evidence="5" id="KW-0862">Zinc</keyword>
<comment type="caution">
    <text evidence="10">The sequence shown here is derived from an EMBL/GenBank/DDBJ whole genome shotgun (WGS) entry which is preliminary data.</text>
</comment>
<keyword evidence="6" id="KW-0539">Nucleus</keyword>
<dbReference type="PANTHER" id="PTHR24379">
    <property type="entry name" value="KRAB AND ZINC FINGER DOMAIN-CONTAINING"/>
    <property type="match status" value="1"/>
</dbReference>
<feature type="domain" description="C2H2-type" evidence="9">
    <location>
        <begin position="582"/>
        <end position="612"/>
    </location>
</feature>
<feature type="compositionally biased region" description="Basic and acidic residues" evidence="8">
    <location>
        <begin position="58"/>
        <end position="68"/>
    </location>
</feature>
<accession>A0ABP1R9J1</accession>
<dbReference type="Proteomes" id="UP001642540">
    <property type="component" value="Unassembled WGS sequence"/>
</dbReference>
<feature type="domain" description="C2H2-type" evidence="9">
    <location>
        <begin position="679"/>
        <end position="707"/>
    </location>
</feature>
<feature type="domain" description="C2H2-type" evidence="9">
    <location>
        <begin position="548"/>
        <end position="576"/>
    </location>
</feature>
<feature type="domain" description="C2H2-type" evidence="9">
    <location>
        <begin position="298"/>
        <end position="321"/>
    </location>
</feature>
<feature type="compositionally biased region" description="Basic and acidic residues" evidence="8">
    <location>
        <begin position="733"/>
        <end position="747"/>
    </location>
</feature>